<organism evidence="5">
    <name type="scientific">Thrips palmi</name>
    <name type="common">Melon thrips</name>
    <dbReference type="NCBI Taxonomy" id="161013"/>
    <lineage>
        <taxon>Eukaryota</taxon>
        <taxon>Metazoa</taxon>
        <taxon>Ecdysozoa</taxon>
        <taxon>Arthropoda</taxon>
        <taxon>Hexapoda</taxon>
        <taxon>Insecta</taxon>
        <taxon>Pterygota</taxon>
        <taxon>Neoptera</taxon>
        <taxon>Paraneoptera</taxon>
        <taxon>Thysanoptera</taxon>
        <taxon>Terebrantia</taxon>
        <taxon>Thripoidea</taxon>
        <taxon>Thripidae</taxon>
        <taxon>Thrips</taxon>
    </lineage>
</organism>
<sequence length="1002" mass="113146">MEPPLIVNPNEMEPPLTVKPKEMEPPLKPDKARKNRIPVRKRFKHVKRHVKQKPVVTITNSISEDSSSTPSSDIDPEFSEFELPPTPTSIELIDHDYCSSPSPTPSSRPSSAQSLMSNLSASLTDLSMNTSMSEMSRTSLFSPIPSEVSSSTPSEVLSPPPVSAEESVLEPEPLPQTIPLTEEVAKSLLLEVRSNLFLMLPENFVPLVSNGCVHVLMVGRREEKATQRQVTVSLTGDVRLQVHGVNYPAQPVLSGVRANQPLSLTNIGYFTDRIVDIVSNLRVLEICAGNDHKEFKEAWPETEQGNIENDVFKECRYKETFRSKKCLLLVDSAHWRCKECTKLTPILRRKLQSINCPEANKFTNNRFLGKKQKDIRLAKKQKTIRLQKQTIDRLQTKMLKMIKEEGVKVDANVSKDLTEILLSASLDPLQSLFLQQQIKYAQCKNKCTMKWHPTLIRLALSIYLKAPGAYKELCDCGFIKLPTSRTLFDYSHVTKIKPGIDESVIEAAAKRATSEEHTHKQYHVVMADEMNISKNLVVLKSTGELIGFKDLDDLDQELKELEAHLDDPEKVLEQELASKVMAFMVKGVSSNLKHVVATYPVTNPSPKQMYLWTWDVIGALERSGIMVIAFVGDGCPVNRAFIKLHTPATITRSGVVFDTVNKHAPDRLLYFFSDVPHLLKTIRNAFFNSRKKTKNNKKSPRLLKKNGEYIVWDTIIRLYLSKKDKTLRKSYKLNAQNVYPDSYSRMKVKSAAEVMSHTVGTDILSQGWTGVSETVEFIYRVNDWFDLLNGAFSTHGVKKNNRRLHPYTLQDVQDFENGAEGSRFQELLDFVAYLDEWKEEVQAGQDATHSRSVMSELGVDLLPDEGSFHELDDSQTGDPSDEEFSSRNLLPHQTMLGIEMSCRSFIHATTFLLKEGVTFINARVFCQDPLEQNFGRQRMAGGGSTNPNLNQFLHKQRGFSTIGELSAANKRGNTEVLDEENVINCEPLPKRKQARQCHSISD</sequence>
<dbReference type="AlphaFoldDB" id="A0A6P9ABF0"/>
<feature type="compositionally biased region" description="Basic residues" evidence="1">
    <location>
        <begin position="33"/>
        <end position="52"/>
    </location>
</feature>
<name>A0A6P9ABF0_THRPL</name>
<evidence type="ECO:0000259" key="2">
    <source>
        <dbReference type="Pfam" id="PF21787"/>
    </source>
</evidence>
<dbReference type="OrthoDB" id="8192384at2759"/>
<dbReference type="GeneID" id="117653722"/>
<evidence type="ECO:0000313" key="5">
    <source>
        <dbReference type="RefSeq" id="XP_034255467.1"/>
    </source>
</evidence>
<evidence type="ECO:0000313" key="4">
    <source>
        <dbReference type="Proteomes" id="UP000515158"/>
    </source>
</evidence>
<evidence type="ECO:0000256" key="1">
    <source>
        <dbReference type="SAM" id="MobiDB-lite"/>
    </source>
</evidence>
<proteinExistence type="predicted"/>
<protein>
    <submittedName>
        <fullName evidence="5">Uncharacterized protein LOC117653722</fullName>
    </submittedName>
</protein>
<feature type="compositionally biased region" description="Low complexity" evidence="1">
    <location>
        <begin position="139"/>
        <end position="157"/>
    </location>
</feature>
<dbReference type="Proteomes" id="UP000515158">
    <property type="component" value="Unplaced"/>
</dbReference>
<dbReference type="InterPro" id="IPR048365">
    <property type="entry name" value="TNP-like_RNaseH_N"/>
</dbReference>
<dbReference type="KEGG" id="tpal:117653722"/>
<feature type="compositionally biased region" description="Low complexity" evidence="1">
    <location>
        <begin position="99"/>
        <end position="115"/>
    </location>
</feature>
<feature type="region of interest" description="Disordered" evidence="1">
    <location>
        <begin position="134"/>
        <end position="166"/>
    </location>
</feature>
<feature type="compositionally biased region" description="Basic and acidic residues" evidence="1">
    <location>
        <begin position="19"/>
        <end position="32"/>
    </location>
</feature>
<evidence type="ECO:0000259" key="3">
    <source>
        <dbReference type="Pfam" id="PF21788"/>
    </source>
</evidence>
<keyword evidence="4" id="KW-1185">Reference proteome</keyword>
<accession>A0A6P9ABF0</accession>
<gene>
    <name evidence="5" type="primary">LOC117653722</name>
</gene>
<feature type="domain" description="Transposable element P transposase-like GTP-binding insertion" evidence="3">
    <location>
        <begin position="677"/>
        <end position="791"/>
    </location>
</feature>
<reference evidence="5" key="1">
    <citation type="submission" date="2025-08" db="UniProtKB">
        <authorList>
            <consortium name="RefSeq"/>
        </authorList>
    </citation>
    <scope>IDENTIFICATION</scope>
    <source>
        <tissue evidence="5">Total insect</tissue>
    </source>
</reference>
<feature type="compositionally biased region" description="Low complexity" evidence="1">
    <location>
        <begin position="57"/>
        <end position="73"/>
    </location>
</feature>
<feature type="region of interest" description="Disordered" evidence="1">
    <location>
        <begin position="1"/>
        <end position="115"/>
    </location>
</feature>
<dbReference type="Pfam" id="PF21787">
    <property type="entry name" value="TNP-like_RNaseH_N"/>
    <property type="match status" value="1"/>
</dbReference>
<dbReference type="RefSeq" id="XP_034255467.1">
    <property type="nucleotide sequence ID" value="XM_034399576.1"/>
</dbReference>
<dbReference type="InParanoid" id="A0A6P9ABF0"/>
<feature type="domain" description="Transposable element P transposase-like RNase H" evidence="2">
    <location>
        <begin position="497"/>
        <end position="643"/>
    </location>
</feature>
<dbReference type="Pfam" id="PF21788">
    <property type="entry name" value="TNP-like_GBD"/>
    <property type="match status" value="1"/>
</dbReference>
<dbReference type="InterPro" id="IPR048366">
    <property type="entry name" value="TNP-like_GBD"/>
</dbReference>